<dbReference type="Proteomes" id="UP001362999">
    <property type="component" value="Unassembled WGS sequence"/>
</dbReference>
<accession>A0AAW0DAK7</accession>
<comment type="caution">
    <text evidence="2">The sequence shown here is derived from an EMBL/GenBank/DDBJ whole genome shotgun (WGS) entry which is preliminary data.</text>
</comment>
<dbReference type="Pfam" id="PF18803">
    <property type="entry name" value="CxC2"/>
    <property type="match status" value="1"/>
</dbReference>
<dbReference type="InterPro" id="IPR041457">
    <property type="entry name" value="CxC2_KDZ-assoc"/>
</dbReference>
<sequence>MDPSTRDNAFRESLLRDSRKVTDYPPACPKCGGNIGNIFRCRTCFFPDVMCLRCMKSRHEGNPLHRIELARRYAPEWKLVDYDILTLRTRLGGHTTEAPCPNGDSVQKFKVIALDGVHHFWIVFCGCKGMSRVAQLEQVRLYAVGENPVEASTFEMARYWEDNVLVVPPWRGGEGGEQRSVE</sequence>
<keyword evidence="3" id="KW-1185">Reference proteome</keyword>
<proteinExistence type="predicted"/>
<feature type="domain" description="CxC2-like cysteine cluster KDZ transposase-associated" evidence="1">
    <location>
        <begin position="85"/>
        <end position="160"/>
    </location>
</feature>
<evidence type="ECO:0000313" key="3">
    <source>
        <dbReference type="Proteomes" id="UP001362999"/>
    </source>
</evidence>
<organism evidence="2 3">
    <name type="scientific">Favolaschia claudopus</name>
    <dbReference type="NCBI Taxonomy" id="2862362"/>
    <lineage>
        <taxon>Eukaryota</taxon>
        <taxon>Fungi</taxon>
        <taxon>Dikarya</taxon>
        <taxon>Basidiomycota</taxon>
        <taxon>Agaricomycotina</taxon>
        <taxon>Agaricomycetes</taxon>
        <taxon>Agaricomycetidae</taxon>
        <taxon>Agaricales</taxon>
        <taxon>Marasmiineae</taxon>
        <taxon>Mycenaceae</taxon>
        <taxon>Favolaschia</taxon>
    </lineage>
</organism>
<evidence type="ECO:0000259" key="1">
    <source>
        <dbReference type="Pfam" id="PF18803"/>
    </source>
</evidence>
<protein>
    <recommendedName>
        <fullName evidence="1">CxC2-like cysteine cluster KDZ transposase-associated domain-containing protein</fullName>
    </recommendedName>
</protein>
<reference evidence="2 3" key="1">
    <citation type="journal article" date="2024" name="J Genomics">
        <title>Draft genome sequencing and assembly of Favolaschia claudopus CIRM-BRFM 2984 isolated from oak limbs.</title>
        <authorList>
            <person name="Navarro D."/>
            <person name="Drula E."/>
            <person name="Chaduli D."/>
            <person name="Cazenave R."/>
            <person name="Ahrendt S."/>
            <person name="Wang J."/>
            <person name="Lipzen A."/>
            <person name="Daum C."/>
            <person name="Barry K."/>
            <person name="Grigoriev I.V."/>
            <person name="Favel A."/>
            <person name="Rosso M.N."/>
            <person name="Martin F."/>
        </authorList>
    </citation>
    <scope>NUCLEOTIDE SEQUENCE [LARGE SCALE GENOMIC DNA]</scope>
    <source>
        <strain evidence="2 3">CIRM-BRFM 2984</strain>
    </source>
</reference>
<dbReference type="EMBL" id="JAWWNJ010000009">
    <property type="protein sequence ID" value="KAK7049167.1"/>
    <property type="molecule type" value="Genomic_DNA"/>
</dbReference>
<evidence type="ECO:0000313" key="2">
    <source>
        <dbReference type="EMBL" id="KAK7049167.1"/>
    </source>
</evidence>
<gene>
    <name evidence="2" type="ORF">R3P38DRAFT_3175415</name>
</gene>
<dbReference type="AlphaFoldDB" id="A0AAW0DAK7"/>
<name>A0AAW0DAK7_9AGAR</name>